<gene>
    <name evidence="3" type="ORF">GB881_06115</name>
</gene>
<evidence type="ECO:0000313" key="4">
    <source>
        <dbReference type="Proteomes" id="UP000437709"/>
    </source>
</evidence>
<comment type="similarity">
    <text evidence="1">Belongs to the aldolase LacD family.</text>
</comment>
<dbReference type="PANTHER" id="PTHR39340:SF1">
    <property type="entry name" value="SULFOFRUCTOSEPHOSPHATE ALDOLASE"/>
    <property type="match status" value="1"/>
</dbReference>
<dbReference type="InterPro" id="IPR002915">
    <property type="entry name" value="DeoC/FbaB/LacD_aldolase"/>
</dbReference>
<dbReference type="Proteomes" id="UP000437709">
    <property type="component" value="Unassembled WGS sequence"/>
</dbReference>
<evidence type="ECO:0000256" key="2">
    <source>
        <dbReference type="ARBA" id="ARBA00023239"/>
    </source>
</evidence>
<sequence>MTAPSATSGTSRVLGPIARPSGGLAMVAMDQRESLRTMFDDAGAGRVDDARMVEFKLAVARALGPLASGFLIDRHFGFEDVREQLPATTGLILAADDLEQDPGGPVEETSLDQVVVAPELDLAGVAAIKLLIIWRRDDRREQRVALARDFVAAAARLGVLSVLEPVVRATPVEESDGTWDADVAIREAAEELSVVGQSLYKVQVPRSGRGTAQELESACTLLNRSITGPWVVLSQGVHRDDYLGAVTAACRAGASGFLAGRALWSDVVGTDDVPARLAEVSVPRLERLVDVVDRYARPWSEA</sequence>
<evidence type="ECO:0000256" key="1">
    <source>
        <dbReference type="ARBA" id="ARBA00008679"/>
    </source>
</evidence>
<dbReference type="EMBL" id="WHPC01000015">
    <property type="protein sequence ID" value="MPV36634.1"/>
    <property type="molecule type" value="Genomic_DNA"/>
</dbReference>
<dbReference type="InterPro" id="IPR050552">
    <property type="entry name" value="LacD_aldolase"/>
</dbReference>
<organism evidence="3 4">
    <name type="scientific">Georgenia subflava</name>
    <dbReference type="NCBI Taxonomy" id="1622177"/>
    <lineage>
        <taxon>Bacteria</taxon>
        <taxon>Bacillati</taxon>
        <taxon>Actinomycetota</taxon>
        <taxon>Actinomycetes</taxon>
        <taxon>Micrococcales</taxon>
        <taxon>Bogoriellaceae</taxon>
        <taxon>Georgenia</taxon>
    </lineage>
</organism>
<dbReference type="Pfam" id="PF01791">
    <property type="entry name" value="DeoC"/>
    <property type="match status" value="1"/>
</dbReference>
<dbReference type="OrthoDB" id="9802970at2"/>
<evidence type="ECO:0008006" key="5">
    <source>
        <dbReference type="Google" id="ProtNLM"/>
    </source>
</evidence>
<accession>A0A6N7EN48</accession>
<dbReference type="RefSeq" id="WP_152194158.1">
    <property type="nucleotide sequence ID" value="NZ_VUKD01000001.1"/>
</dbReference>
<dbReference type="AlphaFoldDB" id="A0A6N7EN48"/>
<reference evidence="3 4" key="1">
    <citation type="submission" date="2019-10" db="EMBL/GenBank/DDBJ databases">
        <title>Georgenia wutianyii sp. nov. and Georgenia yuyongxinii sp. nov. isolated from plateau pika (Ochotona curzoniae) in the Qinghai-Tibet plateau of China.</title>
        <authorList>
            <person name="Tian Z."/>
        </authorList>
    </citation>
    <scope>NUCLEOTIDE SEQUENCE [LARGE SCALE GENOMIC DNA]</scope>
    <source>
        <strain evidence="3 4">JCM 19765</strain>
    </source>
</reference>
<dbReference type="SMART" id="SM01133">
    <property type="entry name" value="DeoC"/>
    <property type="match status" value="1"/>
</dbReference>
<dbReference type="PANTHER" id="PTHR39340">
    <property type="entry name" value="SULFOFRUCTOSEPHOSPHATE ALDOLASE"/>
    <property type="match status" value="1"/>
</dbReference>
<dbReference type="InterPro" id="IPR013785">
    <property type="entry name" value="Aldolase_TIM"/>
</dbReference>
<dbReference type="Gene3D" id="3.20.20.70">
    <property type="entry name" value="Aldolase class I"/>
    <property type="match status" value="1"/>
</dbReference>
<name>A0A6N7EN48_9MICO</name>
<comment type="caution">
    <text evidence="3">The sequence shown here is derived from an EMBL/GenBank/DDBJ whole genome shotgun (WGS) entry which is preliminary data.</text>
</comment>
<keyword evidence="4" id="KW-1185">Reference proteome</keyword>
<dbReference type="GO" id="GO:0061595">
    <property type="term" value="F:6-deoxy-6-sulfofructose-1-phosphate aldolase activity"/>
    <property type="evidence" value="ECO:0007669"/>
    <property type="project" value="TreeGrafter"/>
</dbReference>
<protein>
    <recommendedName>
        <fullName evidence="5">Aldolase</fullName>
    </recommendedName>
</protein>
<evidence type="ECO:0000313" key="3">
    <source>
        <dbReference type="EMBL" id="MPV36634.1"/>
    </source>
</evidence>
<dbReference type="SUPFAM" id="SSF51569">
    <property type="entry name" value="Aldolase"/>
    <property type="match status" value="1"/>
</dbReference>
<proteinExistence type="inferred from homology"/>
<keyword evidence="2" id="KW-0456">Lyase</keyword>
<dbReference type="GO" id="GO:1902777">
    <property type="term" value="P:6-sulfoquinovose(1-) catabolic process"/>
    <property type="evidence" value="ECO:0007669"/>
    <property type="project" value="TreeGrafter"/>
</dbReference>